<evidence type="ECO:0000313" key="5">
    <source>
        <dbReference type="Proteomes" id="UP001139095"/>
    </source>
</evidence>
<keyword evidence="5" id="KW-1185">Reference proteome</keyword>
<reference evidence="4" key="1">
    <citation type="submission" date="2021-10" db="EMBL/GenBank/DDBJ databases">
        <title>Marinomonas pontica sp. nov., isolated from the Black Sea.</title>
        <authorList>
            <person name="Zhao L.-H."/>
            <person name="Xue J.-H."/>
        </authorList>
    </citation>
    <scope>NUCLEOTIDE SEQUENCE</scope>
    <source>
        <strain evidence="4">E8</strain>
    </source>
</reference>
<dbReference type="GO" id="GO:0000160">
    <property type="term" value="P:phosphorelay signal transduction system"/>
    <property type="evidence" value="ECO:0007669"/>
    <property type="project" value="InterPro"/>
</dbReference>
<protein>
    <submittedName>
        <fullName evidence="4">Response regulator</fullName>
    </submittedName>
</protein>
<keyword evidence="1 2" id="KW-0597">Phosphoprotein</keyword>
<dbReference type="SUPFAM" id="SSF52172">
    <property type="entry name" value="CheY-like"/>
    <property type="match status" value="1"/>
</dbReference>
<evidence type="ECO:0000259" key="3">
    <source>
        <dbReference type="PROSITE" id="PS50110"/>
    </source>
</evidence>
<comment type="caution">
    <text evidence="4">The sequence shown here is derived from an EMBL/GenBank/DDBJ whole genome shotgun (WGS) entry which is preliminary data.</text>
</comment>
<dbReference type="PANTHER" id="PTHR44591">
    <property type="entry name" value="STRESS RESPONSE REGULATOR PROTEIN 1"/>
    <property type="match status" value="1"/>
</dbReference>
<evidence type="ECO:0000256" key="1">
    <source>
        <dbReference type="ARBA" id="ARBA00022553"/>
    </source>
</evidence>
<feature type="domain" description="Response regulatory" evidence="3">
    <location>
        <begin position="11"/>
        <end position="126"/>
    </location>
</feature>
<feature type="modified residue" description="4-aspartylphosphate" evidence="2">
    <location>
        <position position="59"/>
    </location>
</feature>
<dbReference type="InterPro" id="IPR050595">
    <property type="entry name" value="Bact_response_regulator"/>
</dbReference>
<dbReference type="SMART" id="SM00448">
    <property type="entry name" value="REC"/>
    <property type="match status" value="1"/>
</dbReference>
<organism evidence="4 5">
    <name type="scientific">Marinomonas algarum</name>
    <dbReference type="NCBI Taxonomy" id="2883105"/>
    <lineage>
        <taxon>Bacteria</taxon>
        <taxon>Pseudomonadati</taxon>
        <taxon>Pseudomonadota</taxon>
        <taxon>Gammaproteobacteria</taxon>
        <taxon>Oceanospirillales</taxon>
        <taxon>Oceanospirillaceae</taxon>
        <taxon>Marinomonas</taxon>
    </lineage>
</organism>
<evidence type="ECO:0000256" key="2">
    <source>
        <dbReference type="PROSITE-ProRule" id="PRU00169"/>
    </source>
</evidence>
<proteinExistence type="predicted"/>
<gene>
    <name evidence="4" type="ORF">LG368_15330</name>
</gene>
<dbReference type="InterPro" id="IPR001789">
    <property type="entry name" value="Sig_transdc_resp-reg_receiver"/>
</dbReference>
<dbReference type="EMBL" id="JAJATW010000069">
    <property type="protein sequence ID" value="MCB5163227.1"/>
    <property type="molecule type" value="Genomic_DNA"/>
</dbReference>
<dbReference type="Gene3D" id="3.40.50.2300">
    <property type="match status" value="1"/>
</dbReference>
<dbReference type="RefSeq" id="WP_226755554.1">
    <property type="nucleotide sequence ID" value="NZ_JAJATW010000069.1"/>
</dbReference>
<name>A0A9X1LFZ9_9GAMM</name>
<dbReference type="Pfam" id="PF00072">
    <property type="entry name" value="Response_reg"/>
    <property type="match status" value="1"/>
</dbReference>
<accession>A0A9X1LFZ9</accession>
<evidence type="ECO:0000313" key="4">
    <source>
        <dbReference type="EMBL" id="MCB5163227.1"/>
    </source>
</evidence>
<sequence length="136" mass="15171">MSSLTPTKMAKILIVDDEMTSIEAMRCLLEVNVDVKSTGTGLSALAMLKEESFDLILLDIDLPDISGFDICRKIKEDKSTKNIPIFFISGYKDLIFEMQAYDAGAADYLCKPVNLIRLLMRINVNLNIKLPIPKLG</sequence>
<dbReference type="Proteomes" id="UP001139095">
    <property type="component" value="Unassembled WGS sequence"/>
</dbReference>
<dbReference type="InterPro" id="IPR011006">
    <property type="entry name" value="CheY-like_superfamily"/>
</dbReference>
<dbReference type="AlphaFoldDB" id="A0A9X1LFZ9"/>
<dbReference type="PANTHER" id="PTHR44591:SF3">
    <property type="entry name" value="RESPONSE REGULATORY DOMAIN-CONTAINING PROTEIN"/>
    <property type="match status" value="1"/>
</dbReference>
<dbReference type="PROSITE" id="PS50110">
    <property type="entry name" value="RESPONSE_REGULATORY"/>
    <property type="match status" value="1"/>
</dbReference>